<dbReference type="AlphaFoldDB" id="E7C365"/>
<keyword evidence="1" id="KW-1133">Transmembrane helix</keyword>
<evidence type="ECO:0000313" key="2">
    <source>
        <dbReference type="EMBL" id="ADI21889.1"/>
    </source>
</evidence>
<reference evidence="2" key="1">
    <citation type="submission" date="2010-01" db="EMBL/GenBank/DDBJ databases">
        <title>Genome fragments of uncultured bacteria from the North Pacific subtropical Gyre.</title>
        <authorList>
            <person name="Pham V.D."/>
            <person name="Delong E.F."/>
        </authorList>
    </citation>
    <scope>NUCLEOTIDE SEQUENCE</scope>
</reference>
<proteinExistence type="predicted"/>
<protein>
    <submittedName>
        <fullName evidence="2">Uncharacterized protein</fullName>
    </submittedName>
</protein>
<evidence type="ECO:0000256" key="1">
    <source>
        <dbReference type="SAM" id="Phobius"/>
    </source>
</evidence>
<feature type="transmembrane region" description="Helical" evidence="1">
    <location>
        <begin position="53"/>
        <end position="72"/>
    </location>
</feature>
<accession>E7C365</accession>
<organism evidence="2">
    <name type="scientific">uncultured verrucomicrobium HF0130_25O04</name>
    <dbReference type="NCBI Taxonomy" id="723596"/>
    <lineage>
        <taxon>Bacteria</taxon>
        <taxon>Pseudomonadati</taxon>
        <taxon>Verrucomicrobiota</taxon>
        <taxon>environmental samples</taxon>
    </lineage>
</organism>
<name>E7C365_9BACT</name>
<dbReference type="EMBL" id="GU567968">
    <property type="protein sequence ID" value="ADI21889.1"/>
    <property type="molecule type" value="Genomic_DNA"/>
</dbReference>
<keyword evidence="1" id="KW-0472">Membrane</keyword>
<keyword evidence="1" id="KW-0812">Transmembrane</keyword>
<sequence length="178" mass="20110">MKTTNKPNLDELFQSKKLDVPSDEFWDDFQDKVKERALSTVVQNGSFSPISKVFFLAIPTALACALAAFLFWQTSSTAPPAVPLVANVVDAKEIQPTPHLQEIQVGENVEMIASVLNDLDTKGYLNVMDDGQELHELVPNQNLYVHQTLRWKDEDSSFERHTIEEHESPQGDFAQFTF</sequence>